<dbReference type="GO" id="GO:0005886">
    <property type="term" value="C:plasma membrane"/>
    <property type="evidence" value="ECO:0007669"/>
    <property type="project" value="UniProtKB-SubCell"/>
</dbReference>
<comment type="caution">
    <text evidence="8">The sequence shown here is derived from an EMBL/GenBank/DDBJ whole genome shotgun (WGS) entry which is preliminary data.</text>
</comment>
<evidence type="ECO:0000259" key="7">
    <source>
        <dbReference type="Pfam" id="PF12698"/>
    </source>
</evidence>
<feature type="transmembrane region" description="Helical" evidence="6">
    <location>
        <begin position="336"/>
        <end position="355"/>
    </location>
</feature>
<keyword evidence="9" id="KW-1185">Reference proteome</keyword>
<protein>
    <submittedName>
        <fullName evidence="8">ABC transporter permease</fullName>
    </submittedName>
</protein>
<dbReference type="EMBL" id="RHLK01000004">
    <property type="protein sequence ID" value="MVO99864.1"/>
    <property type="molecule type" value="Genomic_DNA"/>
</dbReference>
<feature type="transmembrane region" description="Helical" evidence="6">
    <location>
        <begin position="302"/>
        <end position="324"/>
    </location>
</feature>
<feature type="domain" description="ABC-2 type transporter transmembrane" evidence="7">
    <location>
        <begin position="19"/>
        <end position="410"/>
    </location>
</feature>
<gene>
    <name evidence="8" type="ORF">EDM21_10015</name>
</gene>
<evidence type="ECO:0000256" key="2">
    <source>
        <dbReference type="ARBA" id="ARBA00022475"/>
    </source>
</evidence>
<dbReference type="InterPro" id="IPR051449">
    <property type="entry name" value="ABC-2_transporter_component"/>
</dbReference>
<sequence length="438" mass="47672">MNNMMTVIRFTLFNRLKTKSFKISTLIFVLMISLVVNLPAIMESFAQDDGDKAVKVGVMAAKPELSEQLTQYFAKAQEGGLTAKIEIVPMNRADSAEAENALIREKLKAEEVKGVLVAAEAAQGEFPALVYKTEDAGFSLSSGGDSTAVALQTALQTIKMNAAVIQSGIDSAVLAKIQEPVKLTSESISVNENPVKSKEEMGIAFVLVYALLFLLYMSVIGYGSMVSTEITAEKSSRVMEILISSGSPLKQMFGKIIGICLLGLLQLVLIGVVVAVNLMFPWNVDVIKDMNIDLSLLPLDLLAYFLLFYLGGFFIYATIFAAIGSLVSRSEEVQQAVMPVTILIIVAFMSAMFGLQNPDAPFVVVMSFIPFFSPLIMFLRIGLGTPAAWEIILSIGIMLGSIFALGWLAAKIYRTGVLMYGKRPSWKELRKAMKAFEG</sequence>
<dbReference type="PANTHER" id="PTHR30294">
    <property type="entry name" value="MEMBRANE COMPONENT OF ABC TRANSPORTER YHHJ-RELATED"/>
    <property type="match status" value="1"/>
</dbReference>
<evidence type="ECO:0000313" key="9">
    <source>
        <dbReference type="Proteomes" id="UP000490800"/>
    </source>
</evidence>
<evidence type="ECO:0000256" key="4">
    <source>
        <dbReference type="ARBA" id="ARBA00022989"/>
    </source>
</evidence>
<dbReference type="AlphaFoldDB" id="A0A7X3FHQ3"/>
<dbReference type="OrthoDB" id="9768837at2"/>
<keyword evidence="2" id="KW-1003">Cell membrane</keyword>
<evidence type="ECO:0000256" key="6">
    <source>
        <dbReference type="SAM" id="Phobius"/>
    </source>
</evidence>
<reference evidence="8 9" key="1">
    <citation type="journal article" date="2019" name="Microorganisms">
        <title>Paenibacillus lutrae sp. nov., A Chitinolytic Species Isolated from A River Otter in Castril Natural Park, Granada, Spain.</title>
        <authorList>
            <person name="Rodriguez M."/>
            <person name="Reina J.C."/>
            <person name="Bejar V."/>
            <person name="Llamas I."/>
        </authorList>
    </citation>
    <scope>NUCLEOTIDE SEQUENCE [LARGE SCALE GENOMIC DNA]</scope>
    <source>
        <strain evidence="8 9">N10</strain>
    </source>
</reference>
<feature type="transmembrane region" description="Helical" evidence="6">
    <location>
        <begin position="256"/>
        <end position="282"/>
    </location>
</feature>
<proteinExistence type="predicted"/>
<feature type="transmembrane region" description="Helical" evidence="6">
    <location>
        <begin position="201"/>
        <end position="222"/>
    </location>
</feature>
<feature type="transmembrane region" description="Helical" evidence="6">
    <location>
        <begin position="361"/>
        <end position="379"/>
    </location>
</feature>
<organism evidence="8 9">
    <name type="scientific">Paenibacillus lutrae</name>
    <dbReference type="NCBI Taxonomy" id="2078573"/>
    <lineage>
        <taxon>Bacteria</taxon>
        <taxon>Bacillati</taxon>
        <taxon>Bacillota</taxon>
        <taxon>Bacilli</taxon>
        <taxon>Bacillales</taxon>
        <taxon>Paenibacillaceae</taxon>
        <taxon>Paenibacillus</taxon>
    </lineage>
</organism>
<feature type="transmembrane region" description="Helical" evidence="6">
    <location>
        <begin position="391"/>
        <end position="410"/>
    </location>
</feature>
<dbReference type="Proteomes" id="UP000490800">
    <property type="component" value="Unassembled WGS sequence"/>
</dbReference>
<dbReference type="RefSeq" id="WP_157335185.1">
    <property type="nucleotide sequence ID" value="NZ_RHLK01000004.1"/>
</dbReference>
<evidence type="ECO:0000313" key="8">
    <source>
        <dbReference type="EMBL" id="MVO99864.1"/>
    </source>
</evidence>
<keyword evidence="5 6" id="KW-0472">Membrane</keyword>
<dbReference type="PANTHER" id="PTHR30294:SF29">
    <property type="entry name" value="MULTIDRUG ABC TRANSPORTER PERMEASE YBHS-RELATED"/>
    <property type="match status" value="1"/>
</dbReference>
<evidence type="ECO:0000256" key="3">
    <source>
        <dbReference type="ARBA" id="ARBA00022692"/>
    </source>
</evidence>
<name>A0A7X3FHQ3_9BACL</name>
<dbReference type="Pfam" id="PF12698">
    <property type="entry name" value="ABC2_membrane_3"/>
    <property type="match status" value="1"/>
</dbReference>
<comment type="subcellular location">
    <subcellularLocation>
        <location evidence="1">Cell membrane</location>
        <topology evidence="1">Multi-pass membrane protein</topology>
    </subcellularLocation>
</comment>
<dbReference type="InterPro" id="IPR013525">
    <property type="entry name" value="ABC2_TM"/>
</dbReference>
<keyword evidence="4 6" id="KW-1133">Transmembrane helix</keyword>
<evidence type="ECO:0000256" key="5">
    <source>
        <dbReference type="ARBA" id="ARBA00023136"/>
    </source>
</evidence>
<dbReference type="GO" id="GO:0140359">
    <property type="term" value="F:ABC-type transporter activity"/>
    <property type="evidence" value="ECO:0007669"/>
    <property type="project" value="InterPro"/>
</dbReference>
<accession>A0A7X3FHQ3</accession>
<keyword evidence="3 6" id="KW-0812">Transmembrane</keyword>
<evidence type="ECO:0000256" key="1">
    <source>
        <dbReference type="ARBA" id="ARBA00004651"/>
    </source>
</evidence>